<evidence type="ECO:0000313" key="3">
    <source>
        <dbReference type="EMBL" id="RAZ77913.1"/>
    </source>
</evidence>
<feature type="transmembrane region" description="Helical" evidence="1">
    <location>
        <begin position="163"/>
        <end position="186"/>
    </location>
</feature>
<keyword evidence="1" id="KW-0472">Membrane</keyword>
<evidence type="ECO:0000313" key="4">
    <source>
        <dbReference type="Proteomes" id="UP000251002"/>
    </source>
</evidence>
<feature type="transmembrane region" description="Helical" evidence="1">
    <location>
        <begin position="63"/>
        <end position="88"/>
    </location>
</feature>
<dbReference type="Proteomes" id="UP000251002">
    <property type="component" value="Unassembled WGS sequence"/>
</dbReference>
<organism evidence="3 4">
    <name type="scientific">Planococcus halotolerans</name>
    <dbReference type="NCBI Taxonomy" id="2233542"/>
    <lineage>
        <taxon>Bacteria</taxon>
        <taxon>Bacillati</taxon>
        <taxon>Bacillota</taxon>
        <taxon>Bacilli</taxon>
        <taxon>Bacillales</taxon>
        <taxon>Caryophanaceae</taxon>
        <taxon>Planococcus</taxon>
    </lineage>
</organism>
<dbReference type="InterPro" id="IPR000326">
    <property type="entry name" value="PAP2/HPO"/>
</dbReference>
<dbReference type="SUPFAM" id="SSF48317">
    <property type="entry name" value="Acid phosphatase/Vanadium-dependent haloperoxidase"/>
    <property type="match status" value="1"/>
</dbReference>
<dbReference type="Pfam" id="PF01569">
    <property type="entry name" value="PAP2"/>
    <property type="match status" value="1"/>
</dbReference>
<feature type="transmembrane region" description="Helical" evidence="1">
    <location>
        <begin position="134"/>
        <end position="156"/>
    </location>
</feature>
<protein>
    <submittedName>
        <fullName evidence="3">PAP2 family protein</fullName>
    </submittedName>
</protein>
<evidence type="ECO:0000256" key="1">
    <source>
        <dbReference type="SAM" id="Phobius"/>
    </source>
</evidence>
<dbReference type="AlphaFoldDB" id="A0A365KY89"/>
<comment type="caution">
    <text evidence="3">The sequence shown here is derived from an EMBL/GenBank/DDBJ whole genome shotgun (WGS) entry which is preliminary data.</text>
</comment>
<dbReference type="PANTHER" id="PTHR14969">
    <property type="entry name" value="SPHINGOSINE-1-PHOSPHATE PHOSPHOHYDROLASE"/>
    <property type="match status" value="1"/>
</dbReference>
<reference evidence="3 4" key="1">
    <citation type="submission" date="2018-06" db="EMBL/GenBank/DDBJ databases">
        <title>The draft genome sequences of strains SCU63 and S1.</title>
        <authorList>
            <person name="Gan L."/>
        </authorList>
    </citation>
    <scope>NUCLEOTIDE SEQUENCE [LARGE SCALE GENOMIC DNA]</scope>
    <source>
        <strain evidence="3 4">SCU63</strain>
    </source>
</reference>
<keyword evidence="1" id="KW-0812">Transmembrane</keyword>
<feature type="transmembrane region" description="Helical" evidence="1">
    <location>
        <begin position="12"/>
        <end position="30"/>
    </location>
</feature>
<feature type="domain" description="Phosphatidic acid phosphatase type 2/haloperoxidase" evidence="2">
    <location>
        <begin position="97"/>
        <end position="209"/>
    </location>
</feature>
<dbReference type="CDD" id="cd03392">
    <property type="entry name" value="PAP2_like_2"/>
    <property type="match status" value="1"/>
</dbReference>
<keyword evidence="1" id="KW-1133">Transmembrane helix</keyword>
<name>A0A365KY89_9BACL</name>
<dbReference type="PANTHER" id="PTHR14969:SF13">
    <property type="entry name" value="AT30094P"/>
    <property type="match status" value="1"/>
</dbReference>
<feature type="transmembrane region" description="Helical" evidence="1">
    <location>
        <begin position="198"/>
        <end position="217"/>
    </location>
</feature>
<feature type="transmembrane region" description="Helical" evidence="1">
    <location>
        <begin position="95"/>
        <end position="114"/>
    </location>
</feature>
<gene>
    <name evidence="3" type="ORF">DP120_10585</name>
</gene>
<evidence type="ECO:0000259" key="2">
    <source>
        <dbReference type="SMART" id="SM00014"/>
    </source>
</evidence>
<dbReference type="InterPro" id="IPR036938">
    <property type="entry name" value="PAP2/HPO_sf"/>
</dbReference>
<dbReference type="RefSeq" id="WP_112223641.1">
    <property type="nucleotide sequence ID" value="NZ_CP047673.1"/>
</dbReference>
<sequence length="249" mass="27751">MVKENTKIGITLLLLLSGLAIAGLFIVLFTELAEEVMSQEFGIFDSFIIKLILVNQSPTMDALMVFITELGSVWFLGTLSIVVILVLWFKGRDKWGVLFFIIAVGGGGLLTTLLKHLYARERPSINEEIDAVGFSFPSGHSMGSLIFYGFVIFLIVRGRQKEWVKWTVSISLVVLVMLIGTSRIYLGAHFPSDVAAGYIAGIIWLLLCLTALEWIIWQSGSRIRPVKGLRKMLQSGLRLAKEKTNRTKV</sequence>
<proteinExistence type="predicted"/>
<dbReference type="EMBL" id="QLZR01000003">
    <property type="protein sequence ID" value="RAZ77913.1"/>
    <property type="molecule type" value="Genomic_DNA"/>
</dbReference>
<accession>A0A365KY89</accession>
<dbReference type="SMART" id="SM00014">
    <property type="entry name" value="acidPPc"/>
    <property type="match status" value="1"/>
</dbReference>
<keyword evidence="4" id="KW-1185">Reference proteome</keyword>
<dbReference type="Gene3D" id="1.20.144.10">
    <property type="entry name" value="Phosphatidic acid phosphatase type 2/haloperoxidase"/>
    <property type="match status" value="2"/>
</dbReference>